<gene>
    <name evidence="1" type="ORF">SPRG_02581</name>
</gene>
<reference evidence="1 2" key="1">
    <citation type="journal article" date="2013" name="PLoS Genet.">
        <title>Distinctive expansion of potential virulence genes in the genome of the oomycete fish pathogen Saprolegnia parasitica.</title>
        <authorList>
            <person name="Jiang R.H."/>
            <person name="de Bruijn I."/>
            <person name="Haas B.J."/>
            <person name="Belmonte R."/>
            <person name="Lobach L."/>
            <person name="Christie J."/>
            <person name="van den Ackerveken G."/>
            <person name="Bottin A."/>
            <person name="Bulone V."/>
            <person name="Diaz-Moreno S.M."/>
            <person name="Dumas B."/>
            <person name="Fan L."/>
            <person name="Gaulin E."/>
            <person name="Govers F."/>
            <person name="Grenville-Briggs L.J."/>
            <person name="Horner N.R."/>
            <person name="Levin J.Z."/>
            <person name="Mammella M."/>
            <person name="Meijer H.J."/>
            <person name="Morris P."/>
            <person name="Nusbaum C."/>
            <person name="Oome S."/>
            <person name="Phillips A.J."/>
            <person name="van Rooyen D."/>
            <person name="Rzeszutek E."/>
            <person name="Saraiva M."/>
            <person name="Secombes C.J."/>
            <person name="Seidl M.F."/>
            <person name="Snel B."/>
            <person name="Stassen J.H."/>
            <person name="Sykes S."/>
            <person name="Tripathy S."/>
            <person name="van den Berg H."/>
            <person name="Vega-Arreguin J.C."/>
            <person name="Wawra S."/>
            <person name="Young S.K."/>
            <person name="Zeng Q."/>
            <person name="Dieguez-Uribeondo J."/>
            <person name="Russ C."/>
            <person name="Tyler B.M."/>
            <person name="van West P."/>
        </authorList>
    </citation>
    <scope>NUCLEOTIDE SEQUENCE [LARGE SCALE GENOMIC DNA]</scope>
    <source>
        <strain evidence="1 2">CBS 223.65</strain>
    </source>
</reference>
<dbReference type="EMBL" id="KK583194">
    <property type="protein sequence ID" value="KDO32890.1"/>
    <property type="molecule type" value="Genomic_DNA"/>
</dbReference>
<dbReference type="VEuPathDB" id="FungiDB:SPRG_02581"/>
<dbReference type="Gene3D" id="3.80.10.10">
    <property type="entry name" value="Ribonuclease Inhibitor"/>
    <property type="match status" value="1"/>
</dbReference>
<dbReference type="KEGG" id="spar:SPRG_02581"/>
<dbReference type="SUPFAM" id="SSF52047">
    <property type="entry name" value="RNI-like"/>
    <property type="match status" value="1"/>
</dbReference>
<name>A0A067CUF6_SAPPC</name>
<evidence type="ECO:0000313" key="2">
    <source>
        <dbReference type="Proteomes" id="UP000030745"/>
    </source>
</evidence>
<dbReference type="GeneID" id="24125129"/>
<proteinExistence type="predicted"/>
<sequence>MQKMTDTSFLAMSPDALVRLVQCITSPADVAVFLRVLPLHALPTPLAALRELLAAHGEQPPLWPQPCLADGMDTVMMDLVLAAMPSFPTIRVGDLVAFQQHLATRSGPTMDLLGFAAQWGHKIVSVTLSSEELSGGTGMLGSVLQLCTGLDHVEVHPLDKPERIIRAITTPAHHVRRLDLFADDGDCFDVDDGVALLGPWLRSGHAIHLSLWRFESEDDDALAAALAATPTLQSLDFILADGIISSLASGPRLSRPWTRLRVRTSSIDGLHKLLHRLDLSVMTHLDLGVFEFGDSSCLAAVLPRLPRLEELSLVCTSLADASAVKQAASPSSLRVVTLNTFEASSRTRLALLDWISTSVCLESVTWGFWSSFCGREMRHVGRAFRRWIDAGVRSVHFTQVDGNDLCMRELATALTVTTPRRPLRVELGDQRLQDVKALDGLFKAVAMHPDVAQSAR</sequence>
<dbReference type="Proteomes" id="UP000030745">
    <property type="component" value="Unassembled WGS sequence"/>
</dbReference>
<organism evidence="1 2">
    <name type="scientific">Saprolegnia parasitica (strain CBS 223.65)</name>
    <dbReference type="NCBI Taxonomy" id="695850"/>
    <lineage>
        <taxon>Eukaryota</taxon>
        <taxon>Sar</taxon>
        <taxon>Stramenopiles</taxon>
        <taxon>Oomycota</taxon>
        <taxon>Saprolegniomycetes</taxon>
        <taxon>Saprolegniales</taxon>
        <taxon>Saprolegniaceae</taxon>
        <taxon>Saprolegnia</taxon>
    </lineage>
</organism>
<dbReference type="AlphaFoldDB" id="A0A067CUF6"/>
<dbReference type="InterPro" id="IPR032675">
    <property type="entry name" value="LRR_dom_sf"/>
</dbReference>
<keyword evidence="2" id="KW-1185">Reference proteome</keyword>
<accession>A0A067CUF6</accession>
<evidence type="ECO:0008006" key="3">
    <source>
        <dbReference type="Google" id="ProtNLM"/>
    </source>
</evidence>
<protein>
    <recommendedName>
        <fullName evidence="3">F-box domain-containing protein</fullName>
    </recommendedName>
</protein>
<dbReference type="RefSeq" id="XP_012196540.1">
    <property type="nucleotide sequence ID" value="XM_012341150.1"/>
</dbReference>
<evidence type="ECO:0000313" key="1">
    <source>
        <dbReference type="EMBL" id="KDO32890.1"/>
    </source>
</evidence>